<sequence length="51" mass="5690">MESIVTLVAGLHTAVHCTRKASKRKMLELFNVAELGCSLREERDGSEKQCL</sequence>
<keyword evidence="2" id="KW-1185">Reference proteome</keyword>
<organism evidence="1 2">
    <name type="scientific">Physcomitrium patens</name>
    <name type="common">Spreading-leaved earth moss</name>
    <name type="synonym">Physcomitrella patens</name>
    <dbReference type="NCBI Taxonomy" id="3218"/>
    <lineage>
        <taxon>Eukaryota</taxon>
        <taxon>Viridiplantae</taxon>
        <taxon>Streptophyta</taxon>
        <taxon>Embryophyta</taxon>
        <taxon>Bryophyta</taxon>
        <taxon>Bryophytina</taxon>
        <taxon>Bryopsida</taxon>
        <taxon>Funariidae</taxon>
        <taxon>Funariales</taxon>
        <taxon>Funariaceae</taxon>
        <taxon>Physcomitrium</taxon>
    </lineage>
</organism>
<name>A0A7I4E9E2_PHYPA</name>
<dbReference type="Gramene" id="Pp3c5_9990V3.2">
    <property type="protein sequence ID" value="Pp3c5_9990V3.2"/>
    <property type="gene ID" value="Pp3c5_9990"/>
</dbReference>
<accession>A0A7I4E9E2</accession>
<dbReference type="EnsemblPlants" id="Pp3c5_9990V3.2">
    <property type="protein sequence ID" value="Pp3c5_9990V3.2"/>
    <property type="gene ID" value="Pp3c5_9990"/>
</dbReference>
<reference evidence="1" key="3">
    <citation type="submission" date="2020-12" db="UniProtKB">
        <authorList>
            <consortium name="EnsemblPlants"/>
        </authorList>
    </citation>
    <scope>IDENTIFICATION</scope>
</reference>
<dbReference type="EMBL" id="ABEU02000005">
    <property type="status" value="NOT_ANNOTATED_CDS"/>
    <property type="molecule type" value="Genomic_DNA"/>
</dbReference>
<evidence type="ECO:0000313" key="2">
    <source>
        <dbReference type="Proteomes" id="UP000006727"/>
    </source>
</evidence>
<protein>
    <submittedName>
        <fullName evidence="1">Uncharacterized protein</fullName>
    </submittedName>
</protein>
<dbReference type="AlphaFoldDB" id="A0A7I4E9E2"/>
<evidence type="ECO:0000313" key="1">
    <source>
        <dbReference type="EnsemblPlants" id="Pp3c5_9990V3.2"/>
    </source>
</evidence>
<reference evidence="1 2" key="1">
    <citation type="journal article" date="2008" name="Science">
        <title>The Physcomitrella genome reveals evolutionary insights into the conquest of land by plants.</title>
        <authorList>
            <person name="Rensing S."/>
            <person name="Lang D."/>
            <person name="Zimmer A."/>
            <person name="Terry A."/>
            <person name="Salamov A."/>
            <person name="Shapiro H."/>
            <person name="Nishiyama T."/>
            <person name="Perroud P.-F."/>
            <person name="Lindquist E."/>
            <person name="Kamisugi Y."/>
            <person name="Tanahashi T."/>
            <person name="Sakakibara K."/>
            <person name="Fujita T."/>
            <person name="Oishi K."/>
            <person name="Shin-I T."/>
            <person name="Kuroki Y."/>
            <person name="Toyoda A."/>
            <person name="Suzuki Y."/>
            <person name="Hashimoto A."/>
            <person name="Yamaguchi K."/>
            <person name="Sugano A."/>
            <person name="Kohara Y."/>
            <person name="Fujiyama A."/>
            <person name="Anterola A."/>
            <person name="Aoki S."/>
            <person name="Ashton N."/>
            <person name="Barbazuk W.B."/>
            <person name="Barker E."/>
            <person name="Bennetzen J."/>
            <person name="Bezanilla M."/>
            <person name="Blankenship R."/>
            <person name="Cho S.H."/>
            <person name="Dutcher S."/>
            <person name="Estelle M."/>
            <person name="Fawcett J.A."/>
            <person name="Gundlach H."/>
            <person name="Hanada K."/>
            <person name="Heyl A."/>
            <person name="Hicks K.A."/>
            <person name="Hugh J."/>
            <person name="Lohr M."/>
            <person name="Mayer K."/>
            <person name="Melkozernov A."/>
            <person name="Murata T."/>
            <person name="Nelson D."/>
            <person name="Pils B."/>
            <person name="Prigge M."/>
            <person name="Reiss B."/>
            <person name="Renner T."/>
            <person name="Rombauts S."/>
            <person name="Rushton P."/>
            <person name="Sanderfoot A."/>
            <person name="Schween G."/>
            <person name="Shiu S.-H."/>
            <person name="Stueber K."/>
            <person name="Theodoulou F.L."/>
            <person name="Tu H."/>
            <person name="Van de Peer Y."/>
            <person name="Verrier P.J."/>
            <person name="Waters E."/>
            <person name="Wood A."/>
            <person name="Yang L."/>
            <person name="Cove D."/>
            <person name="Cuming A."/>
            <person name="Hasebe M."/>
            <person name="Lucas S."/>
            <person name="Mishler D.B."/>
            <person name="Reski R."/>
            <person name="Grigoriev I."/>
            <person name="Quatrano R.S."/>
            <person name="Boore J.L."/>
        </authorList>
    </citation>
    <scope>NUCLEOTIDE SEQUENCE [LARGE SCALE GENOMIC DNA]</scope>
    <source>
        <strain evidence="1 2">cv. Gransden 2004</strain>
    </source>
</reference>
<proteinExistence type="predicted"/>
<reference evidence="1 2" key="2">
    <citation type="journal article" date="2018" name="Plant J.">
        <title>The Physcomitrella patens chromosome-scale assembly reveals moss genome structure and evolution.</title>
        <authorList>
            <person name="Lang D."/>
            <person name="Ullrich K.K."/>
            <person name="Murat F."/>
            <person name="Fuchs J."/>
            <person name="Jenkins J."/>
            <person name="Haas F.B."/>
            <person name="Piednoel M."/>
            <person name="Gundlach H."/>
            <person name="Van Bel M."/>
            <person name="Meyberg R."/>
            <person name="Vives C."/>
            <person name="Morata J."/>
            <person name="Symeonidi A."/>
            <person name="Hiss M."/>
            <person name="Muchero W."/>
            <person name="Kamisugi Y."/>
            <person name="Saleh O."/>
            <person name="Blanc G."/>
            <person name="Decker E.L."/>
            <person name="van Gessel N."/>
            <person name="Grimwood J."/>
            <person name="Hayes R.D."/>
            <person name="Graham S.W."/>
            <person name="Gunter L.E."/>
            <person name="McDaniel S.F."/>
            <person name="Hoernstein S.N.W."/>
            <person name="Larsson A."/>
            <person name="Li F.W."/>
            <person name="Perroud P.F."/>
            <person name="Phillips J."/>
            <person name="Ranjan P."/>
            <person name="Rokshar D.S."/>
            <person name="Rothfels C.J."/>
            <person name="Schneider L."/>
            <person name="Shu S."/>
            <person name="Stevenson D.W."/>
            <person name="Thummler F."/>
            <person name="Tillich M."/>
            <person name="Villarreal Aguilar J.C."/>
            <person name="Widiez T."/>
            <person name="Wong G.K."/>
            <person name="Wymore A."/>
            <person name="Zhang Y."/>
            <person name="Zimmer A.D."/>
            <person name="Quatrano R.S."/>
            <person name="Mayer K.F.X."/>
            <person name="Goodstein D."/>
            <person name="Casacuberta J.M."/>
            <person name="Vandepoele K."/>
            <person name="Reski R."/>
            <person name="Cuming A.C."/>
            <person name="Tuskan G.A."/>
            <person name="Maumus F."/>
            <person name="Salse J."/>
            <person name="Schmutz J."/>
            <person name="Rensing S.A."/>
        </authorList>
    </citation>
    <scope>NUCLEOTIDE SEQUENCE [LARGE SCALE GENOMIC DNA]</scope>
    <source>
        <strain evidence="1 2">cv. Gransden 2004</strain>
    </source>
</reference>
<dbReference type="Proteomes" id="UP000006727">
    <property type="component" value="Chromosome 5"/>
</dbReference>